<accession>A0A2P2QD37</accession>
<organism evidence="1">
    <name type="scientific">Rhizophora mucronata</name>
    <name type="common">Asiatic mangrove</name>
    <dbReference type="NCBI Taxonomy" id="61149"/>
    <lineage>
        <taxon>Eukaryota</taxon>
        <taxon>Viridiplantae</taxon>
        <taxon>Streptophyta</taxon>
        <taxon>Embryophyta</taxon>
        <taxon>Tracheophyta</taxon>
        <taxon>Spermatophyta</taxon>
        <taxon>Magnoliopsida</taxon>
        <taxon>eudicotyledons</taxon>
        <taxon>Gunneridae</taxon>
        <taxon>Pentapetalae</taxon>
        <taxon>rosids</taxon>
        <taxon>fabids</taxon>
        <taxon>Malpighiales</taxon>
        <taxon>Rhizophoraceae</taxon>
        <taxon>Rhizophora</taxon>
    </lineage>
</organism>
<dbReference type="AlphaFoldDB" id="A0A2P2QD37"/>
<reference evidence="1" key="1">
    <citation type="submission" date="2018-02" db="EMBL/GenBank/DDBJ databases">
        <title>Rhizophora mucronata_Transcriptome.</title>
        <authorList>
            <person name="Meera S.P."/>
            <person name="Sreeshan A."/>
            <person name="Augustine A."/>
        </authorList>
    </citation>
    <scope>NUCLEOTIDE SEQUENCE</scope>
    <source>
        <tissue evidence="1">Leaf</tissue>
    </source>
</reference>
<evidence type="ECO:0000313" key="1">
    <source>
        <dbReference type="EMBL" id="MBX64885.1"/>
    </source>
</evidence>
<protein>
    <submittedName>
        <fullName evidence="1">Uncharacterized protein</fullName>
    </submittedName>
</protein>
<sequence>MWGLYGVSQVMVTAGNSETLFGVGGGVRN</sequence>
<name>A0A2P2QD37_RHIMU</name>
<proteinExistence type="predicted"/>
<dbReference type="EMBL" id="GGEC01084401">
    <property type="protein sequence ID" value="MBX64885.1"/>
    <property type="molecule type" value="Transcribed_RNA"/>
</dbReference>